<protein>
    <recommendedName>
        <fullName evidence="3">Restriction endonuclease type IV Mrr domain-containing protein</fullName>
    </recommendedName>
</protein>
<keyword evidence="2" id="KW-1185">Reference proteome</keyword>
<sequence length="494" mass="54984">MAVDWARLDQPKFDRIVEALVRHRFGEKVRAVNGRGGDEGIDIGITLADGGLWILQLKYYPEGFSSVWGKRRTEIAKSFRRAKKHTPAKWSLLVPSLCTTPEHNYVVNLNGGRASPAITLIDRDDLDAWMAEAPSIDRYVQRTATSELREMVRDFSQERAALLDGIRDVASRVRNLGSIVDAVDPDWAVDFARRGDITSVEIRPRDADAPLRSPIGFTVEVDELGDEHAELEQQLMRTIGYATPETLQFPRNVVRSVRFDGPDFIAGEYPPGAVGIALRPSGSAIGRPLELRTVHEDTVVASYEGRITHAAPGSIGGSIEAAFCNGHLNVRFRLRHDAEIEDADEFGEPGISLELDYGEISPSLVEQILSTRRAIRFASRLEAWFNGEFLFAIKLSDVPESAKDYEADLLAVEQFAHDLDVVQRHTNQFFNIPEFMHPGDRVKLRVARILAEGHIVASPRAPRFTLQMTGHDTPEVRAMLTGPRSIVWPAGPTP</sequence>
<dbReference type="Proteomes" id="UP000467164">
    <property type="component" value="Chromosome"/>
</dbReference>
<dbReference type="AlphaFoldDB" id="A0A7I7LLN8"/>
<reference evidence="1 2" key="1">
    <citation type="journal article" date="2019" name="Emerg. Microbes Infect.">
        <title>Comprehensive subspecies identification of 175 nontuberculous mycobacteria species based on 7547 genomic profiles.</title>
        <authorList>
            <person name="Matsumoto Y."/>
            <person name="Kinjo T."/>
            <person name="Motooka D."/>
            <person name="Nabeya D."/>
            <person name="Jung N."/>
            <person name="Uechi K."/>
            <person name="Horii T."/>
            <person name="Iida T."/>
            <person name="Fujita J."/>
            <person name="Nakamura S."/>
        </authorList>
    </citation>
    <scope>NUCLEOTIDE SEQUENCE [LARGE SCALE GENOMIC DNA]</scope>
    <source>
        <strain evidence="1 2">JCM 12657</strain>
    </source>
</reference>
<organism evidence="1 2">
    <name type="scientific">Mycobacterium shottsii</name>
    <dbReference type="NCBI Taxonomy" id="133549"/>
    <lineage>
        <taxon>Bacteria</taxon>
        <taxon>Bacillati</taxon>
        <taxon>Actinomycetota</taxon>
        <taxon>Actinomycetes</taxon>
        <taxon>Mycobacteriales</taxon>
        <taxon>Mycobacteriaceae</taxon>
        <taxon>Mycobacterium</taxon>
        <taxon>Mycobacterium ulcerans group</taxon>
    </lineage>
</organism>
<evidence type="ECO:0000313" key="2">
    <source>
        <dbReference type="Proteomes" id="UP000467164"/>
    </source>
</evidence>
<dbReference type="EMBL" id="AP022572">
    <property type="protein sequence ID" value="BBX60520.1"/>
    <property type="molecule type" value="Genomic_DNA"/>
</dbReference>
<evidence type="ECO:0000313" key="1">
    <source>
        <dbReference type="EMBL" id="BBX60520.1"/>
    </source>
</evidence>
<gene>
    <name evidence="1" type="ORF">MSHO_58650</name>
</gene>
<name>A0A7I7LLN8_9MYCO</name>
<proteinExistence type="predicted"/>
<dbReference type="RefSeq" id="WP_198966100.1">
    <property type="nucleotide sequence ID" value="NZ_AP022572.1"/>
</dbReference>
<accession>A0A7I7LLN8</accession>
<evidence type="ECO:0008006" key="3">
    <source>
        <dbReference type="Google" id="ProtNLM"/>
    </source>
</evidence>
<dbReference type="KEGG" id="msho:MSHO_58650"/>